<dbReference type="InterPro" id="IPR032710">
    <property type="entry name" value="NTF2-like_dom_sf"/>
</dbReference>
<dbReference type="AlphaFoldDB" id="A0A3S4UHE1"/>
<evidence type="ECO:0000256" key="1">
    <source>
        <dbReference type="ARBA" id="ARBA00010839"/>
    </source>
</evidence>
<evidence type="ECO:0000313" key="4">
    <source>
        <dbReference type="EMBL" id="VEH71654.1"/>
    </source>
</evidence>
<dbReference type="Pfam" id="PF17775">
    <property type="entry name" value="YchJ_M-like"/>
    <property type="match status" value="1"/>
</dbReference>
<comment type="similarity">
    <text evidence="1 2">Belongs to the UPF0225 family.</text>
</comment>
<dbReference type="InterPro" id="IPR004027">
    <property type="entry name" value="SEC_C_motif"/>
</dbReference>
<reference evidence="4 5" key="1">
    <citation type="submission" date="2018-12" db="EMBL/GenBank/DDBJ databases">
        <authorList>
            <consortium name="Pathogen Informatics"/>
        </authorList>
    </citation>
    <scope>NUCLEOTIDE SEQUENCE [LARGE SCALE GENOMIC DNA]</scope>
    <source>
        <strain evidence="4 5">NCTC12967</strain>
    </source>
</reference>
<accession>A0A3S4UHE1</accession>
<sequence>MSAPPDICPCDTGRPYETCCGPLHEGRRPAATAVALMRSRYSAYALGLRDYLLETWHPNTRPESIDPEPGLRWTGLTIEHSGAGKAWDEEGMVAFSATWEEGDQTGTMREVSSFLRVDGRWFYVNGIPHAAGHHTPEEHEKT</sequence>
<organism evidence="4 5">
    <name type="scientific">Arachnia propionica</name>
    <dbReference type="NCBI Taxonomy" id="1750"/>
    <lineage>
        <taxon>Bacteria</taxon>
        <taxon>Bacillati</taxon>
        <taxon>Actinomycetota</taxon>
        <taxon>Actinomycetes</taxon>
        <taxon>Propionibacteriales</taxon>
        <taxon>Propionibacteriaceae</taxon>
        <taxon>Arachnia</taxon>
    </lineage>
</organism>
<proteinExistence type="inferred from homology"/>
<dbReference type="InterPro" id="IPR023006">
    <property type="entry name" value="YchJ-like"/>
</dbReference>
<evidence type="ECO:0000259" key="3">
    <source>
        <dbReference type="Pfam" id="PF17775"/>
    </source>
</evidence>
<dbReference type="EMBL" id="LR134406">
    <property type="protein sequence ID" value="VEH71654.1"/>
    <property type="molecule type" value="Genomic_DNA"/>
</dbReference>
<keyword evidence="5" id="KW-1185">Reference proteome</keyword>
<dbReference type="SUPFAM" id="SSF54427">
    <property type="entry name" value="NTF2-like"/>
    <property type="match status" value="1"/>
</dbReference>
<dbReference type="HAMAP" id="MF_00612">
    <property type="entry name" value="UPF0225"/>
    <property type="match status" value="1"/>
</dbReference>
<gene>
    <name evidence="4" type="primary">ychJ</name>
    <name evidence="4" type="ORF">NCTC12967_02980</name>
</gene>
<dbReference type="InterPro" id="IPR048469">
    <property type="entry name" value="YchJ-like_M"/>
</dbReference>
<dbReference type="Proteomes" id="UP000273044">
    <property type="component" value="Chromosome"/>
</dbReference>
<dbReference type="GeneID" id="64408380"/>
<name>A0A3S4UHE1_9ACTN</name>
<dbReference type="RefSeq" id="WP_244926093.1">
    <property type="nucleotide sequence ID" value="NZ_CP072386.1"/>
</dbReference>
<feature type="domain" description="YchJ-like middle NTF2-like" evidence="3">
    <location>
        <begin position="32"/>
        <end position="126"/>
    </location>
</feature>
<dbReference type="Gene3D" id="3.10.450.50">
    <property type="match status" value="1"/>
</dbReference>
<dbReference type="Pfam" id="PF02810">
    <property type="entry name" value="SEC-C"/>
    <property type="match status" value="1"/>
</dbReference>
<protein>
    <recommendedName>
        <fullName evidence="2">UPF0225 protein NCTC12967_02980</fullName>
    </recommendedName>
</protein>
<evidence type="ECO:0000256" key="2">
    <source>
        <dbReference type="HAMAP-Rule" id="MF_00612"/>
    </source>
</evidence>
<evidence type="ECO:0000313" key="5">
    <source>
        <dbReference type="Proteomes" id="UP000273044"/>
    </source>
</evidence>